<dbReference type="STRING" id="1229662.W3WIA0"/>
<name>W3WIA0_PESFW</name>
<keyword evidence="1" id="KW-0812">Transmembrane</keyword>
<dbReference type="GeneID" id="19279572"/>
<feature type="transmembrane region" description="Helical" evidence="1">
    <location>
        <begin position="53"/>
        <end position="74"/>
    </location>
</feature>
<evidence type="ECO:0000313" key="2">
    <source>
        <dbReference type="EMBL" id="ETS73613.1"/>
    </source>
</evidence>
<evidence type="ECO:0000313" key="3">
    <source>
        <dbReference type="Proteomes" id="UP000030651"/>
    </source>
</evidence>
<dbReference type="EMBL" id="KI912121">
    <property type="protein sequence ID" value="ETS73613.1"/>
    <property type="molecule type" value="Genomic_DNA"/>
</dbReference>
<evidence type="ECO:0000256" key="1">
    <source>
        <dbReference type="SAM" id="Phobius"/>
    </source>
</evidence>
<dbReference type="OMA" id="VHFIEGT"/>
<dbReference type="Proteomes" id="UP000030651">
    <property type="component" value="Unassembled WGS sequence"/>
</dbReference>
<feature type="transmembrane region" description="Helical" evidence="1">
    <location>
        <begin position="14"/>
        <end position="33"/>
    </location>
</feature>
<dbReference type="OrthoDB" id="2561686at2759"/>
<keyword evidence="1" id="KW-0472">Membrane</keyword>
<dbReference type="KEGG" id="pfy:PFICI_14559"/>
<dbReference type="HOGENOM" id="CLU_152075_1_0_1"/>
<protein>
    <submittedName>
        <fullName evidence="2">Uncharacterized protein</fullName>
    </submittedName>
</protein>
<dbReference type="AlphaFoldDB" id="W3WIA0"/>
<accession>W3WIA0</accession>
<gene>
    <name evidence="2" type="ORF">PFICI_14559</name>
</gene>
<organism evidence="2 3">
    <name type="scientific">Pestalotiopsis fici (strain W106-1 / CGMCC3.15140)</name>
    <dbReference type="NCBI Taxonomy" id="1229662"/>
    <lineage>
        <taxon>Eukaryota</taxon>
        <taxon>Fungi</taxon>
        <taxon>Dikarya</taxon>
        <taxon>Ascomycota</taxon>
        <taxon>Pezizomycotina</taxon>
        <taxon>Sordariomycetes</taxon>
        <taxon>Xylariomycetidae</taxon>
        <taxon>Amphisphaeriales</taxon>
        <taxon>Sporocadaceae</taxon>
        <taxon>Pestalotiopsis</taxon>
    </lineage>
</organism>
<proteinExistence type="predicted"/>
<dbReference type="InParanoid" id="W3WIA0"/>
<sequence length="91" mass="9777">MGIASGIGHFFESIIEVIQGIFTAIFNVFALALHTVADAGKGVVHFIEGTLGFAIHNFFILGTVAAAVLGYLYYQQRQNGSTRVSKTLKSN</sequence>
<keyword evidence="1" id="KW-1133">Transmembrane helix</keyword>
<reference evidence="3" key="1">
    <citation type="journal article" date="2015" name="BMC Genomics">
        <title>Genomic and transcriptomic analysis of the endophytic fungus Pestalotiopsis fici reveals its lifestyle and high potential for synthesis of natural products.</title>
        <authorList>
            <person name="Wang X."/>
            <person name="Zhang X."/>
            <person name="Liu L."/>
            <person name="Xiang M."/>
            <person name="Wang W."/>
            <person name="Sun X."/>
            <person name="Che Y."/>
            <person name="Guo L."/>
            <person name="Liu G."/>
            <person name="Guo L."/>
            <person name="Wang C."/>
            <person name="Yin W.B."/>
            <person name="Stadler M."/>
            <person name="Zhang X."/>
            <person name="Liu X."/>
        </authorList>
    </citation>
    <scope>NUCLEOTIDE SEQUENCE [LARGE SCALE GENOMIC DNA]</scope>
    <source>
        <strain evidence="3">W106-1 / CGMCC3.15140</strain>
    </source>
</reference>
<dbReference type="RefSeq" id="XP_007841331.1">
    <property type="nucleotide sequence ID" value="XM_007843140.1"/>
</dbReference>
<keyword evidence="3" id="KW-1185">Reference proteome</keyword>